<organism evidence="7 8">
    <name type="scientific">Desulfatibacillum aliphaticivorans</name>
    <dbReference type="NCBI Taxonomy" id="218208"/>
    <lineage>
        <taxon>Bacteria</taxon>
        <taxon>Pseudomonadati</taxon>
        <taxon>Thermodesulfobacteriota</taxon>
        <taxon>Desulfobacteria</taxon>
        <taxon>Desulfobacterales</taxon>
        <taxon>Desulfatibacillaceae</taxon>
        <taxon>Desulfatibacillum</taxon>
    </lineage>
</organism>
<dbReference type="PANTHER" id="PTHR34584">
    <property type="entry name" value="NA(+)/H(+) ANTIPORTER SUBUNIT E1"/>
    <property type="match status" value="1"/>
</dbReference>
<dbReference type="eggNOG" id="COG1863">
    <property type="taxonomic scope" value="Bacteria"/>
</dbReference>
<dbReference type="InterPro" id="IPR002758">
    <property type="entry name" value="Cation_antiport_E"/>
</dbReference>
<evidence type="ECO:0000313" key="7">
    <source>
        <dbReference type="EMBL" id="ACL06593.1"/>
    </source>
</evidence>
<comment type="similarity">
    <text evidence="2">Belongs to the CPA3 antiporters (TC 2.A.63) subunit E family.</text>
</comment>
<dbReference type="PANTHER" id="PTHR34584:SF1">
    <property type="entry name" value="NA(+)_H(+) ANTIPORTER SUBUNIT E1"/>
    <property type="match status" value="1"/>
</dbReference>
<dbReference type="GO" id="GO:0008324">
    <property type="term" value="F:monoatomic cation transmembrane transporter activity"/>
    <property type="evidence" value="ECO:0007669"/>
    <property type="project" value="InterPro"/>
</dbReference>
<dbReference type="HOGENOM" id="CLU_086615_2_0_7"/>
<gene>
    <name evidence="7" type="ordered locus">Dalk_4917</name>
</gene>
<evidence type="ECO:0000256" key="1">
    <source>
        <dbReference type="ARBA" id="ARBA00004651"/>
    </source>
</evidence>
<comment type="subcellular location">
    <subcellularLocation>
        <location evidence="1">Cell membrane</location>
        <topology evidence="1">Multi-pass membrane protein</topology>
    </subcellularLocation>
</comment>
<dbReference type="RefSeq" id="WP_015949630.1">
    <property type="nucleotide sequence ID" value="NC_011768.1"/>
</dbReference>
<proteinExistence type="inferred from homology"/>
<dbReference type="Proteomes" id="UP000000739">
    <property type="component" value="Chromosome"/>
</dbReference>
<keyword evidence="6" id="KW-0472">Membrane</keyword>
<sequence length="194" mass="21359">MKPIDLEKLSTNRREILKAAQPPPKNPYVQKGLSLGISSLLLFASWILLSGKFDAFHLSLGAASSLFVAWISRDLLFPSGDVATLARSMAGMAAYTPWLLLQIVKSNIHVLRIAFARNPEQRIYPHIISMHTKLKGEIPLVTFANSITLTPGTITIQVSAGNEVRIHALDYTTGDMDALREMESRVARAFGESD</sequence>
<evidence type="ECO:0000256" key="2">
    <source>
        <dbReference type="ARBA" id="ARBA00006228"/>
    </source>
</evidence>
<name>B8FDG2_DESAL</name>
<dbReference type="Pfam" id="PF01899">
    <property type="entry name" value="MNHE"/>
    <property type="match status" value="1"/>
</dbReference>
<protein>
    <submittedName>
        <fullName evidence="7">Multisubunit sodium/proton antiporter, MrpE subunit (TC 2.A.63.1)</fullName>
    </submittedName>
</protein>
<evidence type="ECO:0000256" key="5">
    <source>
        <dbReference type="ARBA" id="ARBA00022989"/>
    </source>
</evidence>
<reference evidence="7 8" key="1">
    <citation type="journal article" date="2012" name="Environ. Microbiol.">
        <title>The genome sequence of Desulfatibacillum alkenivorans AK-01: a blueprint for anaerobic alkane oxidation.</title>
        <authorList>
            <person name="Callaghan A.V."/>
            <person name="Morris B.E."/>
            <person name="Pereira I.A."/>
            <person name="McInerney M.J."/>
            <person name="Austin R.N."/>
            <person name="Groves J.T."/>
            <person name="Kukor J.J."/>
            <person name="Suflita J.M."/>
            <person name="Young L.Y."/>
            <person name="Zylstra G.J."/>
            <person name="Wawrik B."/>
        </authorList>
    </citation>
    <scope>NUCLEOTIDE SEQUENCE [LARGE SCALE GENOMIC DNA]</scope>
    <source>
        <strain evidence="7 8">AK-01</strain>
    </source>
</reference>
<dbReference type="AlphaFoldDB" id="B8FDG2"/>
<evidence type="ECO:0000256" key="6">
    <source>
        <dbReference type="ARBA" id="ARBA00023136"/>
    </source>
</evidence>
<evidence type="ECO:0000313" key="8">
    <source>
        <dbReference type="Proteomes" id="UP000000739"/>
    </source>
</evidence>
<dbReference type="GO" id="GO:0005886">
    <property type="term" value="C:plasma membrane"/>
    <property type="evidence" value="ECO:0007669"/>
    <property type="project" value="UniProtKB-SubCell"/>
</dbReference>
<evidence type="ECO:0000256" key="3">
    <source>
        <dbReference type="ARBA" id="ARBA00022475"/>
    </source>
</evidence>
<evidence type="ECO:0000256" key="4">
    <source>
        <dbReference type="ARBA" id="ARBA00022692"/>
    </source>
</evidence>
<keyword evidence="8" id="KW-1185">Reference proteome</keyword>
<keyword evidence="4" id="KW-0812">Transmembrane</keyword>
<dbReference type="KEGG" id="dal:Dalk_4917"/>
<accession>B8FDG2</accession>
<keyword evidence="3" id="KW-1003">Cell membrane</keyword>
<dbReference type="EMBL" id="CP001322">
    <property type="protein sequence ID" value="ACL06593.1"/>
    <property type="molecule type" value="Genomic_DNA"/>
</dbReference>
<keyword evidence="5" id="KW-1133">Transmembrane helix</keyword>